<evidence type="ECO:0000256" key="1">
    <source>
        <dbReference type="ARBA" id="ARBA00034773"/>
    </source>
</evidence>
<dbReference type="InterPro" id="IPR015914">
    <property type="entry name" value="PAPs_N"/>
</dbReference>
<dbReference type="Pfam" id="PF16656">
    <property type="entry name" value="Pur_ac_phosph_N"/>
    <property type="match status" value="1"/>
</dbReference>
<dbReference type="PANTHER" id="PTHR33083:SF116">
    <property type="entry name" value="OS04G0413900 PROTEIN"/>
    <property type="match status" value="1"/>
</dbReference>
<reference evidence="4 5" key="1">
    <citation type="journal article" date="2018" name="Proc. Natl. Acad. Sci. U.S.A.">
        <title>Draft genome sequence of Camellia sinensis var. sinensis provides insights into the evolution of the tea genome and tea quality.</title>
        <authorList>
            <person name="Wei C."/>
            <person name="Yang H."/>
            <person name="Wang S."/>
            <person name="Zhao J."/>
            <person name="Liu C."/>
            <person name="Gao L."/>
            <person name="Xia E."/>
            <person name="Lu Y."/>
            <person name="Tai Y."/>
            <person name="She G."/>
            <person name="Sun J."/>
            <person name="Cao H."/>
            <person name="Tong W."/>
            <person name="Gao Q."/>
            <person name="Li Y."/>
            <person name="Deng W."/>
            <person name="Jiang X."/>
            <person name="Wang W."/>
            <person name="Chen Q."/>
            <person name="Zhang S."/>
            <person name="Li H."/>
            <person name="Wu J."/>
            <person name="Wang P."/>
            <person name="Li P."/>
            <person name="Shi C."/>
            <person name="Zheng F."/>
            <person name="Jian J."/>
            <person name="Huang B."/>
            <person name="Shan D."/>
            <person name="Shi M."/>
            <person name="Fang C."/>
            <person name="Yue Y."/>
            <person name="Li F."/>
            <person name="Li D."/>
            <person name="Wei S."/>
            <person name="Han B."/>
            <person name="Jiang C."/>
            <person name="Yin Y."/>
            <person name="Xia T."/>
            <person name="Zhang Z."/>
            <person name="Bennetzen J.L."/>
            <person name="Zhao S."/>
            <person name="Wan X."/>
        </authorList>
    </citation>
    <scope>NUCLEOTIDE SEQUENCE [LARGE SCALE GENOMIC DNA]</scope>
    <source>
        <strain evidence="5">cv. Shuchazao</strain>
        <tissue evidence="4">Leaf</tissue>
    </source>
</reference>
<dbReference type="GO" id="GO:0003993">
    <property type="term" value="F:acid phosphatase activity"/>
    <property type="evidence" value="ECO:0007669"/>
    <property type="project" value="InterPro"/>
</dbReference>
<dbReference type="InterPro" id="IPR007608">
    <property type="entry name" value="Senescence_reg_S40"/>
</dbReference>
<comment type="caution">
    <text evidence="4">The sequence shown here is derived from an EMBL/GenBank/DDBJ whole genome shotgun (WGS) entry which is preliminary data.</text>
</comment>
<organism evidence="4 5">
    <name type="scientific">Camellia sinensis var. sinensis</name>
    <name type="common">China tea</name>
    <dbReference type="NCBI Taxonomy" id="542762"/>
    <lineage>
        <taxon>Eukaryota</taxon>
        <taxon>Viridiplantae</taxon>
        <taxon>Streptophyta</taxon>
        <taxon>Embryophyta</taxon>
        <taxon>Tracheophyta</taxon>
        <taxon>Spermatophyta</taxon>
        <taxon>Magnoliopsida</taxon>
        <taxon>eudicotyledons</taxon>
        <taxon>Gunneridae</taxon>
        <taxon>Pentapetalae</taxon>
        <taxon>asterids</taxon>
        <taxon>Ericales</taxon>
        <taxon>Theaceae</taxon>
        <taxon>Camellia</taxon>
    </lineage>
</organism>
<keyword evidence="5" id="KW-1185">Reference proteome</keyword>
<name>A0A4S4D1F3_CAMSN</name>
<dbReference type="Pfam" id="PF04520">
    <property type="entry name" value="Senescence_reg"/>
    <property type="match status" value="1"/>
</dbReference>
<proteinExistence type="inferred from homology"/>
<comment type="similarity">
    <text evidence="1">Belongs to the senescence regulator S40 family.</text>
</comment>
<evidence type="ECO:0000313" key="5">
    <source>
        <dbReference type="Proteomes" id="UP000306102"/>
    </source>
</evidence>
<evidence type="ECO:0000259" key="3">
    <source>
        <dbReference type="Pfam" id="PF16656"/>
    </source>
</evidence>
<dbReference type="GO" id="GO:0010150">
    <property type="term" value="P:leaf senescence"/>
    <property type="evidence" value="ECO:0007669"/>
    <property type="project" value="UniProtKB-ARBA"/>
</dbReference>
<sequence>MITNMDSTEFCNMGIASIVFFIFLDMVVIAQTIPTTLQGPFTLVTHSLDPSLRLGSDDLPMDNPRLKRNVTAMFPEQIALALSSSSSMWVSWVTSTGDSQIGLNVTALDPSTVASEVWYGKESGNYSMKMTGVSTVYSQLYPYEGLWNYTSGIIHHVKIDGKEQGGSAQVRFQPISGHVLAAASNKVVSIFDVETDRQTHAFQVPKWPLSQHISVSHRESNAPFQLLCIHLSLLFISSASFSTIPCIALTPMETNGVVFFHHRRSPSSDRFLDVFSPPNSDSSASGGGSFSLTGDELNEAEVFWTGDFTEPNSRSTSPTFKSQNHSRQSFIEPENFGILAALPEHHRKPNRPVLYRKPSITPSSRLFPAIPKPPPQEREYSQSVPARKFQQSAPVRVPIMQKKVRNVVELDDEDDEEMLPPHEIVARGSARSPKTTFSVLEGAGRTLKGRDLRQVRNAVWHTTGFDFQIEMFPTDMIAMLMLDLFSSPFLFFFTSRVANNGRGVARLVALKWLKEIEKGWGSADGLGRGGDSEVEGSSWIW</sequence>
<dbReference type="STRING" id="542762.A0A4S4D1F3"/>
<dbReference type="EMBL" id="SDRB02013221">
    <property type="protein sequence ID" value="THF95573.1"/>
    <property type="molecule type" value="Genomic_DNA"/>
</dbReference>
<feature type="compositionally biased region" description="Low complexity" evidence="2">
    <location>
        <begin position="275"/>
        <end position="284"/>
    </location>
</feature>
<feature type="region of interest" description="Disordered" evidence="2">
    <location>
        <begin position="364"/>
        <end position="387"/>
    </location>
</feature>
<dbReference type="AlphaFoldDB" id="A0A4S4D1F3"/>
<evidence type="ECO:0000256" key="2">
    <source>
        <dbReference type="SAM" id="MobiDB-lite"/>
    </source>
</evidence>
<protein>
    <recommendedName>
        <fullName evidence="3">Purple acid phosphatase N-terminal domain-containing protein</fullName>
    </recommendedName>
</protein>
<feature type="region of interest" description="Disordered" evidence="2">
    <location>
        <begin position="271"/>
        <end position="291"/>
    </location>
</feature>
<feature type="domain" description="Purple acid phosphatase N-terminal" evidence="3">
    <location>
        <begin position="75"/>
        <end position="161"/>
    </location>
</feature>
<dbReference type="InterPro" id="IPR008963">
    <property type="entry name" value="Purple_acid_Pase-like_N"/>
</dbReference>
<dbReference type="Proteomes" id="UP000306102">
    <property type="component" value="Unassembled WGS sequence"/>
</dbReference>
<dbReference type="GO" id="GO:0046872">
    <property type="term" value="F:metal ion binding"/>
    <property type="evidence" value="ECO:0007669"/>
    <property type="project" value="InterPro"/>
</dbReference>
<evidence type="ECO:0000313" key="4">
    <source>
        <dbReference type="EMBL" id="THF95573.1"/>
    </source>
</evidence>
<dbReference type="Gene3D" id="2.60.40.380">
    <property type="entry name" value="Purple acid phosphatase-like, N-terminal"/>
    <property type="match status" value="1"/>
</dbReference>
<dbReference type="PANTHER" id="PTHR33083">
    <property type="entry name" value="EXPRESSED PROTEIN"/>
    <property type="match status" value="1"/>
</dbReference>
<dbReference type="SUPFAM" id="SSF49363">
    <property type="entry name" value="Purple acid phosphatase, N-terminal domain"/>
    <property type="match status" value="1"/>
</dbReference>
<accession>A0A4S4D1F3</accession>
<gene>
    <name evidence="4" type="ORF">TEA_023520</name>
</gene>